<dbReference type="AlphaFoldDB" id="A0A417Z713"/>
<reference evidence="2 3" key="1">
    <citation type="submission" date="2018-08" db="EMBL/GenBank/DDBJ databases">
        <title>Whole genome sequence analysis of Dermacoccus abyssi bacteria isolated from Deep Mariana trench Micromonospora spp reveals genes involved in the environmental adaptation and production of secondary metabolites.</title>
        <authorList>
            <person name="Abdel-Mageed W.M."/>
            <person name="Lehri B."/>
            <person name="Nouioui I."/>
            <person name="Goodfellow I."/>
            <person name="Jaspars M."/>
            <person name="Karlyshev A."/>
        </authorList>
    </citation>
    <scope>NUCLEOTIDE SEQUENCE [LARGE SCALE GENOMIC DNA]</scope>
    <source>
        <strain evidence="2 3">MT1.1</strain>
    </source>
</reference>
<organism evidence="2 3">
    <name type="scientific">Dermacoccus abyssi</name>
    <dbReference type="NCBI Taxonomy" id="322596"/>
    <lineage>
        <taxon>Bacteria</taxon>
        <taxon>Bacillati</taxon>
        <taxon>Actinomycetota</taxon>
        <taxon>Actinomycetes</taxon>
        <taxon>Micrococcales</taxon>
        <taxon>Dermacoccaceae</taxon>
        <taxon>Dermacoccus</taxon>
    </lineage>
</organism>
<accession>A0A417Z713</accession>
<evidence type="ECO:0000259" key="1">
    <source>
        <dbReference type="Pfam" id="PF02627"/>
    </source>
</evidence>
<dbReference type="Pfam" id="PF02627">
    <property type="entry name" value="CMD"/>
    <property type="match status" value="1"/>
</dbReference>
<sequence>MTARIAPGGRREIGAVAWLGSRIAGWVTGTEPPAFITTLGRGRRQFWGWLAFAGSLMPFGTLTRRESESVILRVAAVTGCAYESAHHRHLGERAGLSAAQVDDANDTGDLSPALWSERELTVLAAADELARTGDLTDATWQRVRGQLSEREAIELVQLTNHYVMLAATLRVLRVEPDAPRRTA</sequence>
<dbReference type="EMBL" id="QWLM01000005">
    <property type="protein sequence ID" value="RHW46399.1"/>
    <property type="molecule type" value="Genomic_DNA"/>
</dbReference>
<dbReference type="InterPro" id="IPR003779">
    <property type="entry name" value="CMD-like"/>
</dbReference>
<name>A0A417Z713_9MICO</name>
<feature type="domain" description="Carboxymuconolactone decarboxylase-like" evidence="1">
    <location>
        <begin position="47"/>
        <end position="127"/>
    </location>
</feature>
<dbReference type="RefSeq" id="WP_118913151.1">
    <property type="nucleotide sequence ID" value="NZ_CBCRVH010000004.1"/>
</dbReference>
<dbReference type="InterPro" id="IPR029032">
    <property type="entry name" value="AhpD-like"/>
</dbReference>
<dbReference type="Proteomes" id="UP000285376">
    <property type="component" value="Unassembled WGS sequence"/>
</dbReference>
<evidence type="ECO:0000313" key="2">
    <source>
        <dbReference type="EMBL" id="RHW46399.1"/>
    </source>
</evidence>
<proteinExistence type="predicted"/>
<dbReference type="PANTHER" id="PTHR34846:SF5">
    <property type="entry name" value="CARBOXYMUCONOLACTONE DECARBOXYLASE-LIKE DOMAIN-CONTAINING PROTEIN"/>
    <property type="match status" value="1"/>
</dbReference>
<comment type="caution">
    <text evidence="2">The sequence shown here is derived from an EMBL/GenBank/DDBJ whole genome shotgun (WGS) entry which is preliminary data.</text>
</comment>
<gene>
    <name evidence="2" type="ORF">D1832_06110</name>
</gene>
<dbReference type="PANTHER" id="PTHR34846">
    <property type="entry name" value="4-CARBOXYMUCONOLACTONE DECARBOXYLASE FAMILY PROTEIN (AFU_ORTHOLOGUE AFUA_6G11590)"/>
    <property type="match status" value="1"/>
</dbReference>
<protein>
    <submittedName>
        <fullName evidence="2">Carboxymuconolactone decarboxylase family protein</fullName>
    </submittedName>
</protein>
<evidence type="ECO:0000313" key="3">
    <source>
        <dbReference type="Proteomes" id="UP000285376"/>
    </source>
</evidence>
<dbReference type="GO" id="GO:0051920">
    <property type="term" value="F:peroxiredoxin activity"/>
    <property type="evidence" value="ECO:0007669"/>
    <property type="project" value="InterPro"/>
</dbReference>
<dbReference type="SUPFAM" id="SSF69118">
    <property type="entry name" value="AhpD-like"/>
    <property type="match status" value="1"/>
</dbReference>
<dbReference type="Gene3D" id="1.20.1290.10">
    <property type="entry name" value="AhpD-like"/>
    <property type="match status" value="1"/>
</dbReference>